<dbReference type="EMBL" id="WPCU01000004">
    <property type="protein sequence ID" value="MVA75520.1"/>
    <property type="molecule type" value="Genomic_DNA"/>
</dbReference>
<sequence>MSGEERAGTPEPEVEAAAEGASDAAPEDPGPALPPAVTAKGRRRRRKQPAPPPREEALTERPLALSGQPLPEPEQPVPVTRIAFDDCVPADERELLRLMRDWRRGRATRKLTEVVSDAYVMVFGVLMVTAMAVNVVLQVQTNVSACTTVACTSARSYLPWVTGALSAALALSMARLFGPVLASSAEGSWLMSTPIRRSRLLRPRLVAALVVALLAGALLAVLATLLSGAGADEVTAWTVATGLLATGMTAFAATQQVADHSAPARWGARLFALAGLGVLGLVVALSAGWTTVRLPGAEQVEVALVVGAVGLLLTLGCGLLANARLEKIPRLRLMSGGSLAAGLSGAFYALDLGLIHDIVVERRATERGHVRAMRGSGTGTTALVLRELQRTSRSPAAVPAVLATVVVPYAADALGLASIAPFLGGLAVFLTLIPLTGGLRVLTRNSGLARTLPFTTGQIRLATVAVPAAVALVWAVASTAAFVGFGEGAVPRSVPGALLVSLVTAAAGLMGAVRWTTAKPVNWSAPMASTPAGAFPPGLVTAPIRGIDMVLLITAPVLLGLSTVWSLVVLAIVALVLLGGFSGEGLRATQEQQRRELEKMRQQQRR</sequence>
<feature type="transmembrane region" description="Helical" evidence="2">
    <location>
        <begin position="157"/>
        <end position="184"/>
    </location>
</feature>
<name>A0A6A9V0J7_9ACTN</name>
<gene>
    <name evidence="3" type="ORF">GC722_05685</name>
</gene>
<feature type="transmembrane region" description="Helical" evidence="2">
    <location>
        <begin position="302"/>
        <end position="325"/>
    </location>
</feature>
<dbReference type="Proteomes" id="UP000435304">
    <property type="component" value="Unassembled WGS sequence"/>
</dbReference>
<feature type="transmembrane region" description="Helical" evidence="2">
    <location>
        <begin position="234"/>
        <end position="254"/>
    </location>
</feature>
<dbReference type="RefSeq" id="WP_156608637.1">
    <property type="nucleotide sequence ID" value="NZ_WPCU01000004.1"/>
</dbReference>
<keyword evidence="2" id="KW-0472">Membrane</keyword>
<evidence type="ECO:0000313" key="4">
    <source>
        <dbReference type="Proteomes" id="UP000435304"/>
    </source>
</evidence>
<organism evidence="3 4">
    <name type="scientific">Auraticoccus cholistanensis</name>
    <dbReference type="NCBI Taxonomy" id="2656650"/>
    <lineage>
        <taxon>Bacteria</taxon>
        <taxon>Bacillati</taxon>
        <taxon>Actinomycetota</taxon>
        <taxon>Actinomycetes</taxon>
        <taxon>Propionibacteriales</taxon>
        <taxon>Propionibacteriaceae</taxon>
        <taxon>Auraticoccus</taxon>
    </lineage>
</organism>
<keyword evidence="2" id="KW-1133">Transmembrane helix</keyword>
<keyword evidence="2" id="KW-0812">Transmembrane</keyword>
<dbReference type="Pfam" id="PF19814">
    <property type="entry name" value="DUF6297"/>
    <property type="match status" value="1"/>
</dbReference>
<feature type="transmembrane region" description="Helical" evidence="2">
    <location>
        <begin position="464"/>
        <end position="485"/>
    </location>
</feature>
<dbReference type="InterPro" id="IPR046264">
    <property type="entry name" value="DUF6297"/>
</dbReference>
<feature type="transmembrane region" description="Helical" evidence="2">
    <location>
        <begin position="205"/>
        <end position="228"/>
    </location>
</feature>
<evidence type="ECO:0000313" key="3">
    <source>
        <dbReference type="EMBL" id="MVA75520.1"/>
    </source>
</evidence>
<feature type="transmembrane region" description="Helical" evidence="2">
    <location>
        <begin position="118"/>
        <end position="137"/>
    </location>
</feature>
<feature type="transmembrane region" description="Helical" evidence="2">
    <location>
        <begin position="497"/>
        <end position="517"/>
    </location>
</feature>
<keyword evidence="4" id="KW-1185">Reference proteome</keyword>
<dbReference type="AlphaFoldDB" id="A0A6A9V0J7"/>
<feature type="compositionally biased region" description="Low complexity" evidence="1">
    <location>
        <begin position="9"/>
        <end position="24"/>
    </location>
</feature>
<feature type="region of interest" description="Disordered" evidence="1">
    <location>
        <begin position="1"/>
        <end position="77"/>
    </location>
</feature>
<evidence type="ECO:0000256" key="2">
    <source>
        <dbReference type="SAM" id="Phobius"/>
    </source>
</evidence>
<protein>
    <submittedName>
        <fullName evidence="3">ABC transporter permease</fullName>
    </submittedName>
</protein>
<proteinExistence type="predicted"/>
<accession>A0A6A9V0J7</accession>
<feature type="transmembrane region" description="Helical" evidence="2">
    <location>
        <begin position="422"/>
        <end position="443"/>
    </location>
</feature>
<reference evidence="3 4" key="1">
    <citation type="submission" date="2019-12" db="EMBL/GenBank/DDBJ databases">
        <title>Auraticoccus cholistani sp. nov., an actinomycete isolated from soil of Cholistan desert.</title>
        <authorList>
            <person name="Cheema M.T."/>
        </authorList>
    </citation>
    <scope>NUCLEOTIDE SEQUENCE [LARGE SCALE GENOMIC DNA]</scope>
    <source>
        <strain evidence="3 4">F435</strain>
    </source>
</reference>
<feature type="transmembrane region" description="Helical" evidence="2">
    <location>
        <begin position="266"/>
        <end position="290"/>
    </location>
</feature>
<feature type="transmembrane region" description="Helical" evidence="2">
    <location>
        <begin position="565"/>
        <end position="586"/>
    </location>
</feature>
<comment type="caution">
    <text evidence="3">The sequence shown here is derived from an EMBL/GenBank/DDBJ whole genome shotgun (WGS) entry which is preliminary data.</text>
</comment>
<evidence type="ECO:0000256" key="1">
    <source>
        <dbReference type="SAM" id="MobiDB-lite"/>
    </source>
</evidence>